<sequence length="292" mass="31967">MALVERAGTLSVRPIEPADVERVAAFLARTMPAGPPARTWARAARAPWGTDQPNHGFLLEHGGDVVGANLAFYSERVLSTGAQRFCNLAALSVLPEHRASAVRLARALLAQPGHAFTDLSPSGQVVDIDRRLGFRPLDTTTAFGVNRPGGRAPRGVRVVTGADAIDGLLEDPRERQVLADHRDALAARHLLVVRGERQCYVLYRRDTRKRLRCFATLLHVSDPELYTDSRSAVDRVLLREGALVTLVELRVLGGRVPPGARLYAGRPKLVKGKDLPLDEVDDLYSELTCVPW</sequence>
<dbReference type="STRING" id="546874.SAMN04488544_0815"/>
<dbReference type="AlphaFoldDB" id="A0A1H2LVF9"/>
<reference evidence="2" key="1">
    <citation type="submission" date="2016-10" db="EMBL/GenBank/DDBJ databases">
        <authorList>
            <person name="Varghese N."/>
            <person name="Submissions S."/>
        </authorList>
    </citation>
    <scope>NUCLEOTIDE SEQUENCE [LARGE SCALE GENOMIC DNA]</scope>
    <source>
        <strain evidence="2">DSM 21743</strain>
    </source>
</reference>
<dbReference type="SUPFAM" id="SSF55729">
    <property type="entry name" value="Acyl-CoA N-acyltransferases (Nat)"/>
    <property type="match status" value="1"/>
</dbReference>
<name>A0A1H2LVF9_9ACTN</name>
<accession>A0A1H2LVF9</accession>
<gene>
    <name evidence="1" type="ORF">SAMN04488544_0815</name>
</gene>
<keyword evidence="2" id="KW-1185">Reference proteome</keyword>
<evidence type="ECO:0008006" key="3">
    <source>
        <dbReference type="Google" id="ProtNLM"/>
    </source>
</evidence>
<evidence type="ECO:0000313" key="2">
    <source>
        <dbReference type="Proteomes" id="UP000198825"/>
    </source>
</evidence>
<dbReference type="InterPro" id="IPR016181">
    <property type="entry name" value="Acyl_CoA_acyltransferase"/>
</dbReference>
<dbReference type="EMBL" id="LT629799">
    <property type="protein sequence ID" value="SDU84286.1"/>
    <property type="molecule type" value="Genomic_DNA"/>
</dbReference>
<dbReference type="Gene3D" id="3.40.630.30">
    <property type="match status" value="1"/>
</dbReference>
<organism evidence="1 2">
    <name type="scientific">Microlunatus sagamiharensis</name>
    <dbReference type="NCBI Taxonomy" id="546874"/>
    <lineage>
        <taxon>Bacteria</taxon>
        <taxon>Bacillati</taxon>
        <taxon>Actinomycetota</taxon>
        <taxon>Actinomycetes</taxon>
        <taxon>Propionibacteriales</taxon>
        <taxon>Propionibacteriaceae</taxon>
        <taxon>Microlunatus</taxon>
    </lineage>
</organism>
<dbReference type="Proteomes" id="UP000198825">
    <property type="component" value="Chromosome I"/>
</dbReference>
<proteinExistence type="predicted"/>
<evidence type="ECO:0000313" key="1">
    <source>
        <dbReference type="EMBL" id="SDU84286.1"/>
    </source>
</evidence>
<protein>
    <recommendedName>
        <fullName evidence="3">N-acetyltransferase domain-containing protein</fullName>
    </recommendedName>
</protein>